<sequence>MASYLSMFSGSPFFKISILAEQHVGEESLFCSICFSPDSNDSRRSFIGFMLSTRTPKTFLLEGFENDFNVVKISFKIWEISADGCCIDGGKVVTAVTDVTAGADVFCIGVDVVWIFVDFLNIP</sequence>
<dbReference type="VEuPathDB" id="VectorBase:GPAI014646"/>
<reference evidence="2" key="1">
    <citation type="submission" date="2014-03" db="EMBL/GenBank/DDBJ databases">
        <authorList>
            <person name="Aksoy S."/>
            <person name="Warren W."/>
            <person name="Wilson R.K."/>
        </authorList>
    </citation>
    <scope>NUCLEOTIDE SEQUENCE [LARGE SCALE GENOMIC DNA]</scope>
    <source>
        <strain evidence="2">IAEA</strain>
    </source>
</reference>
<dbReference type="Proteomes" id="UP000092445">
    <property type="component" value="Unassembled WGS sequence"/>
</dbReference>
<organism evidence="1 2">
    <name type="scientific">Glossina pallidipes</name>
    <name type="common">Tsetse fly</name>
    <dbReference type="NCBI Taxonomy" id="7398"/>
    <lineage>
        <taxon>Eukaryota</taxon>
        <taxon>Metazoa</taxon>
        <taxon>Ecdysozoa</taxon>
        <taxon>Arthropoda</taxon>
        <taxon>Hexapoda</taxon>
        <taxon>Insecta</taxon>
        <taxon>Pterygota</taxon>
        <taxon>Neoptera</taxon>
        <taxon>Endopterygota</taxon>
        <taxon>Diptera</taxon>
        <taxon>Brachycera</taxon>
        <taxon>Muscomorpha</taxon>
        <taxon>Hippoboscoidea</taxon>
        <taxon>Glossinidae</taxon>
        <taxon>Glossina</taxon>
    </lineage>
</organism>
<keyword evidence="2" id="KW-1185">Reference proteome</keyword>
<dbReference type="EnsemblMetazoa" id="GPAI014646-RA">
    <property type="protein sequence ID" value="GPAI014646-PA"/>
    <property type="gene ID" value="GPAI014646"/>
</dbReference>
<reference evidence="1" key="2">
    <citation type="submission" date="2020-05" db="UniProtKB">
        <authorList>
            <consortium name="EnsemblMetazoa"/>
        </authorList>
    </citation>
    <scope>IDENTIFICATION</scope>
    <source>
        <strain evidence="1">IAEA</strain>
    </source>
</reference>
<evidence type="ECO:0000313" key="1">
    <source>
        <dbReference type="EnsemblMetazoa" id="GPAI014646-PA"/>
    </source>
</evidence>
<accession>A0A1A9ZH95</accession>
<protein>
    <submittedName>
        <fullName evidence="1">Uncharacterized protein</fullName>
    </submittedName>
</protein>
<evidence type="ECO:0000313" key="2">
    <source>
        <dbReference type="Proteomes" id="UP000092445"/>
    </source>
</evidence>
<name>A0A1A9ZH95_GLOPL</name>
<dbReference type="AlphaFoldDB" id="A0A1A9ZH95"/>
<proteinExistence type="predicted"/>